<reference evidence="3" key="1">
    <citation type="journal article" date="2019" name="Int. J. Syst. Evol. Microbiol.">
        <title>The Global Catalogue of Microorganisms (GCM) 10K type strain sequencing project: providing services to taxonomists for standard genome sequencing and annotation.</title>
        <authorList>
            <consortium name="The Broad Institute Genomics Platform"/>
            <consortium name="The Broad Institute Genome Sequencing Center for Infectious Disease"/>
            <person name="Wu L."/>
            <person name="Ma J."/>
        </authorList>
    </citation>
    <scope>NUCLEOTIDE SEQUENCE [LARGE SCALE GENOMIC DNA]</scope>
    <source>
        <strain evidence="3">CCUG 60898</strain>
    </source>
</reference>
<dbReference type="InterPro" id="IPR037126">
    <property type="entry name" value="PdaC/RsiV-like_sf"/>
</dbReference>
<evidence type="ECO:0000313" key="2">
    <source>
        <dbReference type="EMBL" id="MFD0977386.1"/>
    </source>
</evidence>
<accession>A0ABW3IHF9</accession>
<dbReference type="EMBL" id="JBHTJP010000035">
    <property type="protein sequence ID" value="MFD0977386.1"/>
    <property type="molecule type" value="Genomic_DNA"/>
</dbReference>
<dbReference type="Gene3D" id="3.30.565.40">
    <property type="entry name" value="Fervidobacterium nodosum Rt17-B1 like"/>
    <property type="match status" value="1"/>
</dbReference>
<proteinExistence type="predicted"/>
<gene>
    <name evidence="2" type="ORF">ACFQ1G_11340</name>
</gene>
<dbReference type="InterPro" id="IPR021729">
    <property type="entry name" value="DUF3298"/>
</dbReference>
<sequence>MTHHILRILVICLILSSCQDEKKPKELPLRFEKKSLTKKAGQNCDTDDYDCTIISLEVIKAKGPENISEEINKVLEEEVISLIASEENPGIENLEALAEIFISDYLKASESFSEEPAWEAYVNESIYKKTDNLICIGITAEIFSGGAHGYKSITFLNFDPKTGEELTWKDIFTEDFKGFAEEKFRSEFEIPAGENINSTGFWFENDTFQLPSNIGFSEDKVILAYNIYEIAPYAEGDFYLEIPLDEARQFLKFE</sequence>
<feature type="domain" description="DUF3298" evidence="1">
    <location>
        <begin position="169"/>
        <end position="244"/>
    </location>
</feature>
<evidence type="ECO:0000259" key="1">
    <source>
        <dbReference type="Pfam" id="PF11738"/>
    </source>
</evidence>
<comment type="caution">
    <text evidence="2">The sequence shown here is derived from an EMBL/GenBank/DDBJ whole genome shotgun (WGS) entry which is preliminary data.</text>
</comment>
<evidence type="ECO:0000313" key="3">
    <source>
        <dbReference type="Proteomes" id="UP001597100"/>
    </source>
</evidence>
<dbReference type="RefSeq" id="WP_380739627.1">
    <property type="nucleotide sequence ID" value="NZ_JBHTJP010000035.1"/>
</dbReference>
<dbReference type="Proteomes" id="UP001597100">
    <property type="component" value="Unassembled WGS sequence"/>
</dbReference>
<keyword evidence="3" id="KW-1185">Reference proteome</keyword>
<name>A0ABW3IHF9_9FLAO</name>
<dbReference type="Gene3D" id="3.90.640.20">
    <property type="entry name" value="Heat-shock cognate protein, ATPase"/>
    <property type="match status" value="1"/>
</dbReference>
<protein>
    <submittedName>
        <fullName evidence="2">DUF3298 domain-containing protein</fullName>
    </submittedName>
</protein>
<dbReference type="Pfam" id="PF11738">
    <property type="entry name" value="DUF3298"/>
    <property type="match status" value="1"/>
</dbReference>
<organism evidence="2 3">
    <name type="scientific">Salinimicrobium gaetbulicola</name>
    <dbReference type="NCBI Taxonomy" id="999702"/>
    <lineage>
        <taxon>Bacteria</taxon>
        <taxon>Pseudomonadati</taxon>
        <taxon>Bacteroidota</taxon>
        <taxon>Flavobacteriia</taxon>
        <taxon>Flavobacteriales</taxon>
        <taxon>Flavobacteriaceae</taxon>
        <taxon>Salinimicrobium</taxon>
    </lineage>
</organism>
<dbReference type="PROSITE" id="PS51257">
    <property type="entry name" value="PROKAR_LIPOPROTEIN"/>
    <property type="match status" value="1"/>
</dbReference>